<feature type="transmembrane region" description="Helical" evidence="9">
    <location>
        <begin position="254"/>
        <end position="274"/>
    </location>
</feature>
<evidence type="ECO:0000256" key="9">
    <source>
        <dbReference type="SAM" id="Phobius"/>
    </source>
</evidence>
<dbReference type="InterPro" id="IPR036890">
    <property type="entry name" value="HATPase_C_sf"/>
</dbReference>
<sequence>MEPMLPPTPPAEPALAWDGPPPDSVAAVPRRTLWALLAMLALVVLSVALLVAYLQREEAQDRQRRQNADAEWLDQTLRFQLRRLESDLLLAAAAPAGANTALPRAGTLWRTTGVVRARLPLRCLGAPPAADGAEALPHPAELRTLLDTVYGLQRSAYAGPLPAAEGRPATLWLALPLPGRGDGCLLAELGLDALLDAAVPAWFAQEHHLRVLWDPLAWPPAGGSAYEAPVQLPGAALRLAVEPLAERTPLAPRVFFGVAMLALLGMLALLALLLRDAARRRRVEAQLQAQRTLRAALERAAPVGLVAWDAQGTLRSVNAAFRHTLGMADGRDAERPPFWPLPLRDAAQPFPTCCGLAAAPGESLETALPRPGAEPVEMLVQVAPLTQPDGRTLGWVGAFLDITERRAAERLAAEQQRKLDASGRLIAVGEVASTLAHELNQPLGALSSFAHGLLNRVQAQRINPDELASVVERMARMADKAGRVIQRANQLARRQHATREPLDLCALAQQMALPPGVRLALDVPPGPCTVPADGLLLEHALRNLLANAAEWALHAQPADAQVLLRVLPATEGAAEVGLCVEDNGPGVPDDQRTAIFDAFTSHKPGGMGMGLSICRSVAEAHGGRITVERSAQLHGAQFTLWLPNTP</sequence>
<dbReference type="InterPro" id="IPR035965">
    <property type="entry name" value="PAS-like_dom_sf"/>
</dbReference>
<dbReference type="SUPFAM" id="SSF55785">
    <property type="entry name" value="PYP-like sensor domain (PAS domain)"/>
    <property type="match status" value="1"/>
</dbReference>
<dbReference type="Pfam" id="PF08448">
    <property type="entry name" value="PAS_4"/>
    <property type="match status" value="1"/>
</dbReference>
<evidence type="ECO:0000256" key="5">
    <source>
        <dbReference type="ARBA" id="ARBA00022741"/>
    </source>
</evidence>
<evidence type="ECO:0000256" key="1">
    <source>
        <dbReference type="ARBA" id="ARBA00000085"/>
    </source>
</evidence>
<keyword evidence="5" id="KW-0547">Nucleotide-binding</keyword>
<dbReference type="SMART" id="SM00387">
    <property type="entry name" value="HATPase_c"/>
    <property type="match status" value="1"/>
</dbReference>
<comment type="catalytic activity">
    <reaction evidence="1">
        <text>ATP + protein L-histidine = ADP + protein N-phospho-L-histidine.</text>
        <dbReference type="EC" id="2.7.13.3"/>
    </reaction>
</comment>
<dbReference type="Gene3D" id="1.10.287.130">
    <property type="match status" value="1"/>
</dbReference>
<feature type="domain" description="PAC" evidence="11">
    <location>
        <begin position="362"/>
        <end position="414"/>
    </location>
</feature>
<evidence type="ECO:0000313" key="13">
    <source>
        <dbReference type="Proteomes" id="UP001501788"/>
    </source>
</evidence>
<dbReference type="Proteomes" id="UP001501788">
    <property type="component" value="Unassembled WGS sequence"/>
</dbReference>
<dbReference type="Gene3D" id="3.30.450.20">
    <property type="entry name" value="PAS domain"/>
    <property type="match status" value="1"/>
</dbReference>
<dbReference type="PANTHER" id="PTHR43065:SF10">
    <property type="entry name" value="PEROXIDE STRESS-ACTIVATED HISTIDINE KINASE MAK3"/>
    <property type="match status" value="1"/>
</dbReference>
<keyword evidence="4" id="KW-0808">Transferase</keyword>
<dbReference type="InterPro" id="IPR000014">
    <property type="entry name" value="PAS"/>
</dbReference>
<dbReference type="PANTHER" id="PTHR43065">
    <property type="entry name" value="SENSOR HISTIDINE KINASE"/>
    <property type="match status" value="1"/>
</dbReference>
<keyword evidence="7" id="KW-0067">ATP-binding</keyword>
<evidence type="ECO:0000256" key="8">
    <source>
        <dbReference type="ARBA" id="ARBA00023012"/>
    </source>
</evidence>
<dbReference type="InterPro" id="IPR036097">
    <property type="entry name" value="HisK_dim/P_sf"/>
</dbReference>
<comment type="caution">
    <text evidence="12">The sequence shown here is derived from an EMBL/GenBank/DDBJ whole genome shotgun (WGS) entry which is preliminary data.</text>
</comment>
<dbReference type="CDD" id="cd00082">
    <property type="entry name" value="HisKA"/>
    <property type="match status" value="1"/>
</dbReference>
<protein>
    <recommendedName>
        <fullName evidence="2">histidine kinase</fullName>
        <ecNumber evidence="2">2.7.13.3</ecNumber>
    </recommendedName>
</protein>
<dbReference type="EC" id="2.7.13.3" evidence="2"/>
<dbReference type="SUPFAM" id="SSF55874">
    <property type="entry name" value="ATPase domain of HSP90 chaperone/DNA topoisomerase II/histidine kinase"/>
    <property type="match status" value="1"/>
</dbReference>
<organism evidence="12 13">
    <name type="scientific">Acidovorax lacteus</name>
    <dbReference type="NCBI Taxonomy" id="1924988"/>
    <lineage>
        <taxon>Bacteria</taxon>
        <taxon>Pseudomonadati</taxon>
        <taxon>Pseudomonadota</taxon>
        <taxon>Betaproteobacteria</taxon>
        <taxon>Burkholderiales</taxon>
        <taxon>Comamonadaceae</taxon>
        <taxon>Acidovorax</taxon>
    </lineage>
</organism>
<evidence type="ECO:0000256" key="3">
    <source>
        <dbReference type="ARBA" id="ARBA00022553"/>
    </source>
</evidence>
<evidence type="ECO:0000259" key="10">
    <source>
        <dbReference type="PROSITE" id="PS50109"/>
    </source>
</evidence>
<dbReference type="Gene3D" id="3.30.565.10">
    <property type="entry name" value="Histidine kinase-like ATPase, C-terminal domain"/>
    <property type="match status" value="1"/>
</dbReference>
<name>A0ABP8L3C9_9BURK</name>
<accession>A0ABP8L3C9</accession>
<dbReference type="PRINTS" id="PR00344">
    <property type="entry name" value="BCTRLSENSOR"/>
</dbReference>
<keyword evidence="9" id="KW-0472">Membrane</keyword>
<keyword evidence="13" id="KW-1185">Reference proteome</keyword>
<evidence type="ECO:0000256" key="7">
    <source>
        <dbReference type="ARBA" id="ARBA00022840"/>
    </source>
</evidence>
<dbReference type="PROSITE" id="PS50109">
    <property type="entry name" value="HIS_KIN"/>
    <property type="match status" value="1"/>
</dbReference>
<keyword evidence="9" id="KW-1133">Transmembrane helix</keyword>
<keyword evidence="3" id="KW-0597">Phosphoprotein</keyword>
<dbReference type="InterPro" id="IPR013656">
    <property type="entry name" value="PAS_4"/>
</dbReference>
<gene>
    <name evidence="12" type="ORF">GCM10023090_10420</name>
</gene>
<dbReference type="Pfam" id="PF00512">
    <property type="entry name" value="HisKA"/>
    <property type="match status" value="1"/>
</dbReference>
<dbReference type="PROSITE" id="PS50113">
    <property type="entry name" value="PAC"/>
    <property type="match status" value="1"/>
</dbReference>
<keyword evidence="6" id="KW-0418">Kinase</keyword>
<evidence type="ECO:0000259" key="11">
    <source>
        <dbReference type="PROSITE" id="PS50113"/>
    </source>
</evidence>
<feature type="transmembrane region" description="Helical" evidence="9">
    <location>
        <begin position="33"/>
        <end position="54"/>
    </location>
</feature>
<dbReference type="InterPro" id="IPR004358">
    <property type="entry name" value="Sig_transdc_His_kin-like_C"/>
</dbReference>
<dbReference type="InterPro" id="IPR003661">
    <property type="entry name" value="HisK_dim/P_dom"/>
</dbReference>
<proteinExistence type="predicted"/>
<feature type="domain" description="Histidine kinase" evidence="10">
    <location>
        <begin position="434"/>
        <end position="646"/>
    </location>
</feature>
<keyword evidence="8" id="KW-0902">Two-component regulatory system</keyword>
<evidence type="ECO:0000256" key="6">
    <source>
        <dbReference type="ARBA" id="ARBA00022777"/>
    </source>
</evidence>
<evidence type="ECO:0000313" key="12">
    <source>
        <dbReference type="EMBL" id="GAA4421407.1"/>
    </source>
</evidence>
<dbReference type="InterPro" id="IPR000700">
    <property type="entry name" value="PAS-assoc_C"/>
</dbReference>
<evidence type="ECO:0000256" key="2">
    <source>
        <dbReference type="ARBA" id="ARBA00012438"/>
    </source>
</evidence>
<dbReference type="InterPro" id="IPR005467">
    <property type="entry name" value="His_kinase_dom"/>
</dbReference>
<dbReference type="RefSeq" id="WP_345061876.1">
    <property type="nucleotide sequence ID" value="NZ_BAABEX010000007.1"/>
</dbReference>
<evidence type="ECO:0000256" key="4">
    <source>
        <dbReference type="ARBA" id="ARBA00022679"/>
    </source>
</evidence>
<dbReference type="CDD" id="cd00130">
    <property type="entry name" value="PAS"/>
    <property type="match status" value="1"/>
</dbReference>
<reference evidence="13" key="1">
    <citation type="journal article" date="2019" name="Int. J. Syst. Evol. Microbiol.">
        <title>The Global Catalogue of Microorganisms (GCM) 10K type strain sequencing project: providing services to taxonomists for standard genome sequencing and annotation.</title>
        <authorList>
            <consortium name="The Broad Institute Genomics Platform"/>
            <consortium name="The Broad Institute Genome Sequencing Center for Infectious Disease"/>
            <person name="Wu L."/>
            <person name="Ma J."/>
        </authorList>
    </citation>
    <scope>NUCLEOTIDE SEQUENCE [LARGE SCALE GENOMIC DNA]</scope>
    <source>
        <strain evidence="13">JCM 31890</strain>
    </source>
</reference>
<dbReference type="InterPro" id="IPR003594">
    <property type="entry name" value="HATPase_dom"/>
</dbReference>
<keyword evidence="9" id="KW-0812">Transmembrane</keyword>
<dbReference type="NCBIfam" id="TIGR00229">
    <property type="entry name" value="sensory_box"/>
    <property type="match status" value="1"/>
</dbReference>
<dbReference type="Pfam" id="PF02518">
    <property type="entry name" value="HATPase_c"/>
    <property type="match status" value="1"/>
</dbReference>
<dbReference type="EMBL" id="BAABEX010000007">
    <property type="protein sequence ID" value="GAA4421407.1"/>
    <property type="molecule type" value="Genomic_DNA"/>
</dbReference>
<dbReference type="SMART" id="SM00388">
    <property type="entry name" value="HisKA"/>
    <property type="match status" value="1"/>
</dbReference>
<dbReference type="SUPFAM" id="SSF47384">
    <property type="entry name" value="Homodimeric domain of signal transducing histidine kinase"/>
    <property type="match status" value="1"/>
</dbReference>